<dbReference type="Proteomes" id="UP001052739">
    <property type="component" value="Unassembled WGS sequence"/>
</dbReference>
<evidence type="ECO:0000313" key="6">
    <source>
        <dbReference type="EMBL" id="GHI22188.1"/>
    </source>
</evidence>
<dbReference type="PANTHER" id="PTHR24421:SF63">
    <property type="entry name" value="SENSOR HISTIDINE KINASE DESK"/>
    <property type="match status" value="1"/>
</dbReference>
<dbReference type="SUPFAM" id="SSF55874">
    <property type="entry name" value="ATPase domain of HSP90 chaperone/DNA topoisomerase II/histidine kinase"/>
    <property type="match status" value="1"/>
</dbReference>
<evidence type="ECO:0000256" key="2">
    <source>
        <dbReference type="ARBA" id="ARBA00022777"/>
    </source>
</evidence>
<keyword evidence="7" id="KW-1185">Reference proteome</keyword>
<feature type="transmembrane region" description="Helical" evidence="4">
    <location>
        <begin position="26"/>
        <end position="48"/>
    </location>
</feature>
<comment type="caution">
    <text evidence="6">The sequence shown here is derived from an EMBL/GenBank/DDBJ whole genome shotgun (WGS) entry which is preliminary data.</text>
</comment>
<keyword evidence="4" id="KW-1133">Transmembrane helix</keyword>
<evidence type="ECO:0000313" key="7">
    <source>
        <dbReference type="Proteomes" id="UP001052739"/>
    </source>
</evidence>
<dbReference type="Gene3D" id="1.20.5.1930">
    <property type="match status" value="1"/>
</dbReference>
<feature type="transmembrane region" description="Helical" evidence="4">
    <location>
        <begin position="101"/>
        <end position="120"/>
    </location>
</feature>
<sequence>MASLISFVVLIGYSLMQTVNVLEAATGLVELVCSVAVVPVVAALHWVHSAPGLAVIRGRILVYTLSLQALITFVPFVVYGWRWGGMGGFLAASVLHTVHGVLGRVLFALVVLGIVGLSAAQQLGPVNVVYMGVSTLLTGLVLFALARLAALATAIHGTREELARMAVARERLRFARDLHDLLGYSLSSIALKNELIQRIVLKNPELARREVEEVLVITRQALADVREVARGYRDLSLLVEVESACSVLRAAGIKVTSDVSVTGLPSGANTLLATVLREGLTNILRHSQPGTCVIATRTDQEAGTVELRLVNDGADVEGVVSPGRASAGTGLGNLTARVGAVGGRLNIRRGPADVFELVARVPLATEAYASVTRPAEARQPVAL</sequence>
<name>A0ABQ3PB04_9ACTN</name>
<feature type="transmembrane region" description="Helical" evidence="4">
    <location>
        <begin position="127"/>
        <end position="150"/>
    </location>
</feature>
<protein>
    <recommendedName>
        <fullName evidence="5">Signal transduction histidine kinase subgroup 3 dimerisation and phosphoacceptor domain-containing protein</fullName>
    </recommendedName>
</protein>
<gene>
    <name evidence="6" type="ORF">Shyd_35590</name>
</gene>
<accession>A0ABQ3PB04</accession>
<keyword evidence="2" id="KW-0418">Kinase</keyword>
<feature type="domain" description="Signal transduction histidine kinase subgroup 3 dimerisation and phosphoacceptor" evidence="5">
    <location>
        <begin position="170"/>
        <end position="234"/>
    </location>
</feature>
<feature type="transmembrane region" description="Helical" evidence="4">
    <location>
        <begin position="60"/>
        <end position="81"/>
    </location>
</feature>
<dbReference type="Gene3D" id="3.30.565.10">
    <property type="entry name" value="Histidine kinase-like ATPase, C-terminal domain"/>
    <property type="match status" value="1"/>
</dbReference>
<evidence type="ECO:0000256" key="1">
    <source>
        <dbReference type="ARBA" id="ARBA00022679"/>
    </source>
</evidence>
<dbReference type="RefSeq" id="WP_190225592.1">
    <property type="nucleotide sequence ID" value="NZ_BNBS01000116.1"/>
</dbReference>
<dbReference type="Pfam" id="PF07730">
    <property type="entry name" value="HisKA_3"/>
    <property type="match status" value="1"/>
</dbReference>
<proteinExistence type="predicted"/>
<keyword evidence="1" id="KW-0808">Transferase</keyword>
<organism evidence="6 7">
    <name type="scientific">Streptomyces hydrogenans</name>
    <dbReference type="NCBI Taxonomy" id="1873719"/>
    <lineage>
        <taxon>Bacteria</taxon>
        <taxon>Bacillati</taxon>
        <taxon>Actinomycetota</taxon>
        <taxon>Actinomycetes</taxon>
        <taxon>Kitasatosporales</taxon>
        <taxon>Streptomycetaceae</taxon>
        <taxon>Streptomyces</taxon>
    </lineage>
</organism>
<dbReference type="InterPro" id="IPR011712">
    <property type="entry name" value="Sig_transdc_His_kin_sub3_dim/P"/>
</dbReference>
<keyword evidence="4" id="KW-0472">Membrane</keyword>
<evidence type="ECO:0000256" key="3">
    <source>
        <dbReference type="ARBA" id="ARBA00023012"/>
    </source>
</evidence>
<dbReference type="EMBL" id="BNDW01000019">
    <property type="protein sequence ID" value="GHI22188.1"/>
    <property type="molecule type" value="Genomic_DNA"/>
</dbReference>
<dbReference type="PANTHER" id="PTHR24421">
    <property type="entry name" value="NITRATE/NITRITE SENSOR PROTEIN NARX-RELATED"/>
    <property type="match status" value="1"/>
</dbReference>
<evidence type="ECO:0000256" key="4">
    <source>
        <dbReference type="SAM" id="Phobius"/>
    </source>
</evidence>
<keyword evidence="3" id="KW-0902">Two-component regulatory system</keyword>
<evidence type="ECO:0000259" key="5">
    <source>
        <dbReference type="Pfam" id="PF07730"/>
    </source>
</evidence>
<keyword evidence="4" id="KW-0812">Transmembrane</keyword>
<dbReference type="CDD" id="cd16917">
    <property type="entry name" value="HATPase_UhpB-NarQ-NarX-like"/>
    <property type="match status" value="1"/>
</dbReference>
<reference evidence="6" key="1">
    <citation type="submission" date="2024-05" db="EMBL/GenBank/DDBJ databases">
        <title>Whole genome shotgun sequence of Streptomyces hydrogenans NBRC 13475.</title>
        <authorList>
            <person name="Komaki H."/>
            <person name="Tamura T."/>
        </authorList>
    </citation>
    <scope>NUCLEOTIDE SEQUENCE</scope>
    <source>
        <strain evidence="6">NBRC 13475</strain>
    </source>
</reference>
<dbReference type="InterPro" id="IPR036890">
    <property type="entry name" value="HATPase_C_sf"/>
</dbReference>
<dbReference type="InterPro" id="IPR050482">
    <property type="entry name" value="Sensor_HK_TwoCompSys"/>
</dbReference>